<dbReference type="InterPro" id="IPR051043">
    <property type="entry name" value="Sulfatase_Mod_Factor_Kinase"/>
</dbReference>
<feature type="domain" description="Sulfatase-modifying factor enzyme-like" evidence="1">
    <location>
        <begin position="1"/>
        <end position="130"/>
    </location>
</feature>
<dbReference type="InterPro" id="IPR005532">
    <property type="entry name" value="SUMF_dom"/>
</dbReference>
<evidence type="ECO:0000313" key="3">
    <source>
        <dbReference type="Proteomes" id="UP000464178"/>
    </source>
</evidence>
<dbReference type="EMBL" id="LR593886">
    <property type="protein sequence ID" value="VTR91705.1"/>
    <property type="molecule type" value="Genomic_DNA"/>
</dbReference>
<dbReference type="PANTHER" id="PTHR23150:SF19">
    <property type="entry name" value="FORMYLGLYCINE-GENERATING ENZYME"/>
    <property type="match status" value="1"/>
</dbReference>
<dbReference type="InterPro" id="IPR016187">
    <property type="entry name" value="CTDL_fold"/>
</dbReference>
<dbReference type="Pfam" id="PF03781">
    <property type="entry name" value="FGE-sulfatase"/>
    <property type="match status" value="1"/>
</dbReference>
<sequence length="133" mass="14696">MGSPNSEEGHRSNEGPIHEVVLSRGYWLFDTPCTQELRSAVMGKKPSRFTNPRCPVESVSWNDCHAFVAKLSGTVGLDLALPTEAEWEYACRAGSPGVQYGDLDAMAWYKENAENETHEVGQKRANGWGCTMC</sequence>
<dbReference type="SUPFAM" id="SSF56436">
    <property type="entry name" value="C-type lectin-like"/>
    <property type="match status" value="1"/>
</dbReference>
<dbReference type="PANTHER" id="PTHR23150">
    <property type="entry name" value="SULFATASE MODIFYING FACTOR 1, 2"/>
    <property type="match status" value="1"/>
</dbReference>
<dbReference type="InterPro" id="IPR042095">
    <property type="entry name" value="SUMF_sf"/>
</dbReference>
<dbReference type="GO" id="GO:0120147">
    <property type="term" value="F:formylglycine-generating oxidase activity"/>
    <property type="evidence" value="ECO:0007669"/>
    <property type="project" value="TreeGrafter"/>
</dbReference>
<reference evidence="2 3" key="1">
    <citation type="submission" date="2019-05" db="EMBL/GenBank/DDBJ databases">
        <authorList>
            <consortium name="Science for Life Laboratories"/>
        </authorList>
    </citation>
    <scope>NUCLEOTIDE SEQUENCE [LARGE SCALE GENOMIC DNA]</scope>
    <source>
        <strain evidence="2">Soil9</strain>
    </source>
</reference>
<proteinExistence type="predicted"/>
<keyword evidence="3" id="KW-1185">Reference proteome</keyword>
<name>A0A6P2CU80_9BACT</name>
<dbReference type="AlphaFoldDB" id="A0A6P2CU80"/>
<dbReference type="Proteomes" id="UP000464178">
    <property type="component" value="Chromosome"/>
</dbReference>
<evidence type="ECO:0000313" key="2">
    <source>
        <dbReference type="EMBL" id="VTR91705.1"/>
    </source>
</evidence>
<organism evidence="2 3">
    <name type="scientific">Gemmata massiliana</name>
    <dbReference type="NCBI Taxonomy" id="1210884"/>
    <lineage>
        <taxon>Bacteria</taxon>
        <taxon>Pseudomonadati</taxon>
        <taxon>Planctomycetota</taxon>
        <taxon>Planctomycetia</taxon>
        <taxon>Gemmatales</taxon>
        <taxon>Gemmataceae</taxon>
        <taxon>Gemmata</taxon>
    </lineage>
</organism>
<dbReference type="Gene3D" id="3.90.1580.10">
    <property type="entry name" value="paralog of FGE (formylglycine-generating enzyme)"/>
    <property type="match status" value="1"/>
</dbReference>
<accession>A0A6P2CU80</accession>
<evidence type="ECO:0000259" key="1">
    <source>
        <dbReference type="Pfam" id="PF03781"/>
    </source>
</evidence>
<dbReference type="KEGG" id="gms:SOIL9_60090"/>
<gene>
    <name evidence="2" type="ORF">SOIL9_60090</name>
</gene>
<protein>
    <recommendedName>
        <fullName evidence="1">Sulfatase-modifying factor enzyme-like domain-containing protein</fullName>
    </recommendedName>
</protein>